<feature type="chain" id="PRO_5015892813" description="Glutathione hydrolase proenzyme" evidence="12">
    <location>
        <begin position="33"/>
        <end position="587"/>
    </location>
</feature>
<dbReference type="SUPFAM" id="SSF56235">
    <property type="entry name" value="N-terminal nucleophile aminohydrolases (Ntn hydrolases)"/>
    <property type="match status" value="1"/>
</dbReference>
<protein>
    <recommendedName>
        <fullName evidence="11">Glutathione hydrolase proenzyme</fullName>
        <ecNumber evidence="11">2.3.2.2</ecNumber>
        <ecNumber evidence="11">3.4.19.13</ecNumber>
    </recommendedName>
    <component>
        <recommendedName>
            <fullName evidence="11">Glutathione hydrolase large chain</fullName>
        </recommendedName>
    </component>
    <component>
        <recommendedName>
            <fullName evidence="11">Glutathione hydrolase small chain</fullName>
        </recommendedName>
    </component>
</protein>
<evidence type="ECO:0000256" key="7">
    <source>
        <dbReference type="ARBA" id="ARBA00023315"/>
    </source>
</evidence>
<dbReference type="Proteomes" id="UP000250358">
    <property type="component" value="Unassembled WGS sequence"/>
</dbReference>
<evidence type="ECO:0000256" key="6">
    <source>
        <dbReference type="ARBA" id="ARBA00023145"/>
    </source>
</evidence>
<dbReference type="PANTHER" id="PTHR43199:SF1">
    <property type="entry name" value="GLUTATHIONE HYDROLASE PROENZYME"/>
    <property type="match status" value="1"/>
</dbReference>
<keyword evidence="4 11" id="KW-0808">Transferase</keyword>
<keyword evidence="7 11" id="KW-0012">Acyltransferase</keyword>
<keyword evidence="5 11" id="KW-0378">Hydrolase</keyword>
<dbReference type="Pfam" id="PF01019">
    <property type="entry name" value="G_glu_transpept"/>
    <property type="match status" value="1"/>
</dbReference>
<dbReference type="GO" id="GO:0006751">
    <property type="term" value="P:glutathione catabolic process"/>
    <property type="evidence" value="ECO:0007669"/>
    <property type="project" value="UniProtKB-UniRule"/>
</dbReference>
<dbReference type="EC" id="3.4.19.13" evidence="11"/>
<comment type="catalytic activity">
    <reaction evidence="1 11">
        <text>an S-substituted glutathione + H2O = an S-substituted L-cysteinylglycine + L-glutamate</text>
        <dbReference type="Rhea" id="RHEA:59468"/>
        <dbReference type="ChEBI" id="CHEBI:15377"/>
        <dbReference type="ChEBI" id="CHEBI:29985"/>
        <dbReference type="ChEBI" id="CHEBI:90779"/>
        <dbReference type="ChEBI" id="CHEBI:143103"/>
        <dbReference type="EC" id="3.4.19.13"/>
    </reaction>
</comment>
<evidence type="ECO:0000313" key="13">
    <source>
        <dbReference type="EMBL" id="SPU46735.1"/>
    </source>
</evidence>
<evidence type="ECO:0000256" key="11">
    <source>
        <dbReference type="RuleBase" id="RU368036"/>
    </source>
</evidence>
<dbReference type="InterPro" id="IPR029055">
    <property type="entry name" value="Ntn_hydrolases_N"/>
</dbReference>
<feature type="binding site" evidence="10">
    <location>
        <position position="491"/>
    </location>
    <ligand>
        <name>L-glutamate</name>
        <dbReference type="ChEBI" id="CHEBI:29985"/>
    </ligand>
</feature>
<comment type="pathway">
    <text evidence="11">Sulfur metabolism; glutathione metabolism.</text>
</comment>
<dbReference type="InterPro" id="IPR051792">
    <property type="entry name" value="GGT_bact"/>
</dbReference>
<feature type="binding site" evidence="10">
    <location>
        <begin position="469"/>
        <end position="470"/>
    </location>
    <ligand>
        <name>L-glutamate</name>
        <dbReference type="ChEBI" id="CHEBI:29985"/>
    </ligand>
</feature>
<proteinExistence type="inferred from homology"/>
<comment type="catalytic activity">
    <reaction evidence="2 11">
        <text>glutathione + H2O = L-cysteinylglycine + L-glutamate</text>
        <dbReference type="Rhea" id="RHEA:28807"/>
        <dbReference type="ChEBI" id="CHEBI:15377"/>
        <dbReference type="ChEBI" id="CHEBI:29985"/>
        <dbReference type="ChEBI" id="CHEBI:57925"/>
        <dbReference type="ChEBI" id="CHEBI:61694"/>
        <dbReference type="EC" id="3.4.19.13"/>
    </reaction>
</comment>
<sequence length="587" mass="62027">MDCDGGCMHITKPRTLVALTAALMLMGGPVLAKQAAPVRPAAGSGGDIVNYGQIHSPVVGRGGMVVSQSDPATRVGVEILRQGGNAVDSAVAVAFAEAVTLPRAGNIGGSGYMIVHMAATAERPAQTIAVNYYGTAPAATTPDLLLDDSGRFDRSKPSGFINVSVPGTVMGMWEAHARFGSMPWADLVAPAIKLAEEGYVLSDGEADATAGRARVLATDPGAREAYLKADGTPYRAGEIFRQPLLAESLRKVARGGADEFYKGELARQIVAGVQAQGGVITMADMAAYRADVSEPIWGSYRDHRIAYMPPTASGVSVAQALNLLEHFDLRAMRWGSVDSLHLISEAMKITSSDRRLIGGAPQWTTPAHGLASKEFAAERVRLIALDRTLKAADIPEGNPYPYESQDTTHYSVADAFGNAVSNTYTLSNSYGAHVAPVGTGILLNNHLDNFSWGTRGEPNSPAPGKRLGSTITPMVVFKDDKPWLVTGTPGGGYIIATMVQLISNVIDHDLNVAEAAMRPRLNQAGGDSPLELEGGFSPDVERLLRERGHAVRPSMTMGSTQSIMVDGDRFLGAADTRRPDALALGVR</sequence>
<evidence type="ECO:0000256" key="9">
    <source>
        <dbReference type="PIRSR" id="PIRSR600101-1"/>
    </source>
</evidence>
<dbReference type="UniPathway" id="UPA00204"/>
<evidence type="ECO:0000256" key="12">
    <source>
        <dbReference type="SAM" id="SignalP"/>
    </source>
</evidence>
<dbReference type="InterPro" id="IPR043137">
    <property type="entry name" value="GGT_ssub_C"/>
</dbReference>
<comment type="subunit">
    <text evidence="11">This enzyme consists of two polypeptide chains, which are synthesized in precursor form from a single polypeptide.</text>
</comment>
<dbReference type="GO" id="GO:0103068">
    <property type="term" value="F:leukotriene C4 gamma-glutamyl transferase activity"/>
    <property type="evidence" value="ECO:0007669"/>
    <property type="project" value="UniProtKB-EC"/>
</dbReference>
<evidence type="ECO:0000256" key="5">
    <source>
        <dbReference type="ARBA" id="ARBA00022801"/>
    </source>
</evidence>
<evidence type="ECO:0000256" key="2">
    <source>
        <dbReference type="ARBA" id="ARBA00001089"/>
    </source>
</evidence>
<dbReference type="Gene3D" id="1.10.246.130">
    <property type="match status" value="1"/>
</dbReference>
<organism evidence="13 14">
    <name type="scientific">Brevundimonas diminuta</name>
    <name type="common">Pseudomonas diminuta</name>
    <dbReference type="NCBI Taxonomy" id="293"/>
    <lineage>
        <taxon>Bacteria</taxon>
        <taxon>Pseudomonadati</taxon>
        <taxon>Pseudomonadota</taxon>
        <taxon>Alphaproteobacteria</taxon>
        <taxon>Caulobacterales</taxon>
        <taxon>Caulobacteraceae</taxon>
        <taxon>Brevundimonas</taxon>
    </lineage>
</organism>
<dbReference type="AlphaFoldDB" id="A0A2X1CDV7"/>
<comment type="catalytic activity">
    <reaction evidence="8 11">
        <text>an N-terminal (5-L-glutamyl)-[peptide] + an alpha-amino acid = 5-L-glutamyl amino acid + an N-terminal L-alpha-aminoacyl-[peptide]</text>
        <dbReference type="Rhea" id="RHEA:23904"/>
        <dbReference type="Rhea" id="RHEA-COMP:9780"/>
        <dbReference type="Rhea" id="RHEA-COMP:9795"/>
        <dbReference type="ChEBI" id="CHEBI:77644"/>
        <dbReference type="ChEBI" id="CHEBI:78597"/>
        <dbReference type="ChEBI" id="CHEBI:78599"/>
        <dbReference type="ChEBI" id="CHEBI:78608"/>
        <dbReference type="EC" id="2.3.2.2"/>
    </reaction>
</comment>
<dbReference type="EC" id="2.3.2.2" evidence="11"/>
<dbReference type="NCBIfam" id="TIGR00066">
    <property type="entry name" value="g_glut_trans"/>
    <property type="match status" value="1"/>
</dbReference>
<accession>A0A2X1CDV7</accession>
<comment type="similarity">
    <text evidence="3 11">Belongs to the gamma-glutamyltransferase family.</text>
</comment>
<comment type="PTM">
    <text evidence="11">Cleaved by autocatalysis into a large and a small subunit.</text>
</comment>
<dbReference type="GO" id="GO:0006750">
    <property type="term" value="P:glutathione biosynthetic process"/>
    <property type="evidence" value="ECO:0007669"/>
    <property type="project" value="UniProtKB-KW"/>
</dbReference>
<name>A0A2X1CDV7_BREDI</name>
<reference evidence="13 14" key="1">
    <citation type="submission" date="2018-06" db="EMBL/GenBank/DDBJ databases">
        <authorList>
            <consortium name="Pathogen Informatics"/>
            <person name="Doyle S."/>
        </authorList>
    </citation>
    <scope>NUCLEOTIDE SEQUENCE [LARGE SCALE GENOMIC DNA]</scope>
    <source>
        <strain evidence="13 14">NCTC11165</strain>
    </source>
</reference>
<dbReference type="Gene3D" id="3.60.20.40">
    <property type="match status" value="1"/>
</dbReference>
<evidence type="ECO:0000256" key="8">
    <source>
        <dbReference type="ARBA" id="ARBA00047417"/>
    </source>
</evidence>
<dbReference type="GO" id="GO:0036374">
    <property type="term" value="F:glutathione hydrolase activity"/>
    <property type="evidence" value="ECO:0007669"/>
    <property type="project" value="UniProtKB-UniRule"/>
</dbReference>
<keyword evidence="6 11" id="KW-0865">Zymogen</keyword>
<keyword evidence="11" id="KW-0317">Glutathione biosynthesis</keyword>
<evidence type="ECO:0000256" key="4">
    <source>
        <dbReference type="ARBA" id="ARBA00022679"/>
    </source>
</evidence>
<evidence type="ECO:0000256" key="1">
    <source>
        <dbReference type="ARBA" id="ARBA00001049"/>
    </source>
</evidence>
<dbReference type="PRINTS" id="PR01210">
    <property type="entry name" value="GGTRANSPTASE"/>
</dbReference>
<dbReference type="InterPro" id="IPR000101">
    <property type="entry name" value="GGT_peptidase"/>
</dbReference>
<dbReference type="EMBL" id="UAQM01000049">
    <property type="protein sequence ID" value="SPU46735.1"/>
    <property type="molecule type" value="Genomic_DNA"/>
</dbReference>
<feature type="signal peptide" evidence="12">
    <location>
        <begin position="1"/>
        <end position="32"/>
    </location>
</feature>
<evidence type="ECO:0000313" key="14">
    <source>
        <dbReference type="Proteomes" id="UP000250358"/>
    </source>
</evidence>
<keyword evidence="12" id="KW-0732">Signal</keyword>
<feature type="active site" description="Nucleophile" evidence="9">
    <location>
        <position position="407"/>
    </location>
</feature>
<dbReference type="PANTHER" id="PTHR43199">
    <property type="entry name" value="GLUTATHIONE HYDROLASE"/>
    <property type="match status" value="1"/>
</dbReference>
<evidence type="ECO:0000256" key="10">
    <source>
        <dbReference type="PIRSR" id="PIRSR600101-2"/>
    </source>
</evidence>
<dbReference type="InterPro" id="IPR043138">
    <property type="entry name" value="GGT_lsub"/>
</dbReference>
<evidence type="ECO:0000256" key="3">
    <source>
        <dbReference type="ARBA" id="ARBA00009381"/>
    </source>
</evidence>
<gene>
    <name evidence="13" type="primary">ggt_2</name>
    <name evidence="13" type="ORF">NCTC11165_03079</name>
</gene>